<protein>
    <submittedName>
        <fullName evidence="2">Kinesin light chain</fullName>
    </submittedName>
</protein>
<dbReference type="Proteomes" id="UP000249619">
    <property type="component" value="Unassembled WGS sequence"/>
</dbReference>
<dbReference type="SUPFAM" id="SSF48452">
    <property type="entry name" value="TPR-like"/>
    <property type="match status" value="2"/>
</dbReference>
<dbReference type="STRING" id="183478.A0A364N423"/>
<gene>
    <name evidence="2" type="ORF">DDE83_004627</name>
</gene>
<dbReference type="Gene3D" id="3.40.50.1580">
    <property type="entry name" value="Nucleoside phosphorylase domain"/>
    <property type="match status" value="1"/>
</dbReference>
<evidence type="ECO:0000259" key="1">
    <source>
        <dbReference type="Pfam" id="PF00931"/>
    </source>
</evidence>
<name>A0A364N423_STELY</name>
<feature type="domain" description="NB-ARC" evidence="1">
    <location>
        <begin position="369"/>
        <end position="541"/>
    </location>
</feature>
<dbReference type="PANTHER" id="PTHR46082:SF11">
    <property type="entry name" value="AAA+ ATPASE DOMAIN-CONTAINING PROTEIN-RELATED"/>
    <property type="match status" value="1"/>
</dbReference>
<evidence type="ECO:0000313" key="2">
    <source>
        <dbReference type="EMBL" id="RAR11371.1"/>
    </source>
</evidence>
<dbReference type="EMBL" id="QGDH01000058">
    <property type="protein sequence ID" value="RAR11371.1"/>
    <property type="molecule type" value="Genomic_DNA"/>
</dbReference>
<keyword evidence="3" id="KW-1185">Reference proteome</keyword>
<dbReference type="AlphaFoldDB" id="A0A364N423"/>
<dbReference type="InterPro" id="IPR019734">
    <property type="entry name" value="TPR_rpt"/>
</dbReference>
<dbReference type="InterPro" id="IPR011990">
    <property type="entry name" value="TPR-like_helical_dom_sf"/>
</dbReference>
<organism evidence="2 3">
    <name type="scientific">Stemphylium lycopersici</name>
    <name type="common">Tomato gray leaf spot disease fungus</name>
    <name type="synonym">Thyrospora lycopersici</name>
    <dbReference type="NCBI Taxonomy" id="183478"/>
    <lineage>
        <taxon>Eukaryota</taxon>
        <taxon>Fungi</taxon>
        <taxon>Dikarya</taxon>
        <taxon>Ascomycota</taxon>
        <taxon>Pezizomycotina</taxon>
        <taxon>Dothideomycetes</taxon>
        <taxon>Pleosporomycetidae</taxon>
        <taxon>Pleosporales</taxon>
        <taxon>Pleosporineae</taxon>
        <taxon>Pleosporaceae</taxon>
        <taxon>Stemphylium</taxon>
    </lineage>
</organism>
<dbReference type="GO" id="GO:0043531">
    <property type="term" value="F:ADP binding"/>
    <property type="evidence" value="ECO:0007669"/>
    <property type="project" value="InterPro"/>
</dbReference>
<dbReference type="SMART" id="SM00028">
    <property type="entry name" value="TPR"/>
    <property type="match status" value="5"/>
</dbReference>
<dbReference type="PANTHER" id="PTHR46082">
    <property type="entry name" value="ATP/GTP-BINDING PROTEIN-RELATED"/>
    <property type="match status" value="1"/>
</dbReference>
<dbReference type="Pfam" id="PF13424">
    <property type="entry name" value="TPR_12"/>
    <property type="match status" value="3"/>
</dbReference>
<dbReference type="InterPro" id="IPR027417">
    <property type="entry name" value="P-loop_NTPase"/>
</dbReference>
<dbReference type="SUPFAM" id="SSF53167">
    <property type="entry name" value="Purine and uridine phosphorylases"/>
    <property type="match status" value="1"/>
</dbReference>
<dbReference type="GO" id="GO:0003824">
    <property type="term" value="F:catalytic activity"/>
    <property type="evidence" value="ECO:0007669"/>
    <property type="project" value="InterPro"/>
</dbReference>
<evidence type="ECO:0000313" key="3">
    <source>
        <dbReference type="Proteomes" id="UP000249619"/>
    </source>
</evidence>
<dbReference type="Pfam" id="PF00931">
    <property type="entry name" value="NB-ARC"/>
    <property type="match status" value="1"/>
</dbReference>
<dbReference type="InterPro" id="IPR002182">
    <property type="entry name" value="NB-ARC"/>
</dbReference>
<dbReference type="SUPFAM" id="SSF52540">
    <property type="entry name" value="P-loop containing nucleoside triphosphate hydrolases"/>
    <property type="match status" value="1"/>
</dbReference>
<proteinExistence type="predicted"/>
<comment type="caution">
    <text evidence="2">The sequence shown here is derived from an EMBL/GenBank/DDBJ whole genome shotgun (WGS) entry which is preliminary data.</text>
</comment>
<accession>A0A364N423</accession>
<dbReference type="Gene3D" id="3.40.50.300">
    <property type="entry name" value="P-loop containing nucleotide triphosphate hydrolases"/>
    <property type="match status" value="1"/>
</dbReference>
<dbReference type="InterPro" id="IPR053137">
    <property type="entry name" value="NLR-like"/>
</dbReference>
<reference evidence="3" key="1">
    <citation type="submission" date="2018-05" db="EMBL/GenBank/DDBJ databases">
        <title>Draft genome sequence of Stemphylium lycopersici strain CIDEFI 213.</title>
        <authorList>
            <person name="Medina R."/>
            <person name="Franco M.E.E."/>
            <person name="Lucentini C.G."/>
            <person name="Saparrat M.C.N."/>
            <person name="Balatti P.A."/>
        </authorList>
    </citation>
    <scope>NUCLEOTIDE SEQUENCE [LARGE SCALE GENOMIC DNA]</scope>
    <source>
        <strain evidence="3">CIDEFI 213</strain>
    </source>
</reference>
<sequence>MQTAERCARGQAARPRLHLQHTSYMARQLRREDYTVGWVCALPVELAAAQEMLDEEHADLEHDAADNDENLYALGAISGHNVAIVCLPAGRIGNNPAAAVAMQMRATFKKIRFGLMVGIGGGVPSAEADVRLGDVVVSQPQGKHGGVVQYDSGKATTSGFERTGALNSPPQVLLAAVAKVRANELRGRSKLYEHMARLEGIAKFQRSRAGVDVLFEAVYEHEGGQTCNKCSSDRHEAREPRDSEEEVLVHHGTIASGNQVIKDAAVRDKLSTELGGVLCFEMEAAGLMNSFPCLVVRGICDYADSHKNKRWQPYAAGTAAAYAKEVLSAIPPVDVAKSSTVEETMRDASVKSTYYIPFLKNRHFVGRRDELAKLRQRLLVEQDCQKMSIVGLGGMGKTQVALQLAFEVKEAQPEWSIFWVPAMSIESFEQACAEIVQMLHIPQSADKEDAKELVKQYLSSAQARRWLLVLDNADDPNILFGSKQSGGIVDYLPEREGGVTVYTTRTLKIAVSLTHGDVLELDAMDRRDATDFLSRSLVQKDLLINQATTEKLLDELTYLPLAIAQAAAYLNMNRMTITRYLWLLHNTEQDLVGLMSEEFRDDTRYKGSANAVATTLTVSFSQLRERDAVAADLLRFMSCVEWKAIPRSLLPEAQSEGEMEKSIGTLCGYSFLVRRGSDNQATSGGSKQERDVDHATEAEEWYDIHRLVHLATRIWVKKHCNAGEVVETAVRHVADVFPSDDYKNRAMWRGYLPHALRLLSSGQHSSASEQSKLCLLVGRCLQADGRIQEAVVWLERACEQRSQLGRDHPAQLSSQHALATAYQADGQVHKAVGLLEHVVEVEEKTLAAEHPDRLASQHELATAYQADGQVHKAVGLLEHVVEVQEKTLAAEHPDRLASQHALAMAYRVDGQVHKAVALLEHVVEVREKTLAAEHPDRLASQHELATAYQADGQVHKAVGLLEHVVEVQEKTLAAEHPDRLASQHALAIAYQADGQVHKASRLVLFEKTTLRD</sequence>
<dbReference type="InterPro" id="IPR035994">
    <property type="entry name" value="Nucleoside_phosphorylase_sf"/>
</dbReference>
<dbReference type="Gene3D" id="1.25.40.10">
    <property type="entry name" value="Tetratricopeptide repeat domain"/>
    <property type="match status" value="1"/>
</dbReference>
<dbReference type="GO" id="GO:0009116">
    <property type="term" value="P:nucleoside metabolic process"/>
    <property type="evidence" value="ECO:0007669"/>
    <property type="project" value="InterPro"/>
</dbReference>